<evidence type="ECO:0000313" key="4">
    <source>
        <dbReference type="Proteomes" id="UP001153292"/>
    </source>
</evidence>
<comment type="similarity">
    <text evidence="1">Belongs to the AB hydrolase superfamily. Lipase family.</text>
</comment>
<dbReference type="InterPro" id="IPR025483">
    <property type="entry name" value="Lipase_euk"/>
</dbReference>
<name>A0ABN8EEK9_CHISP</name>
<dbReference type="PANTHER" id="PTHR11005">
    <property type="entry name" value="LYSOSOMAL ACID LIPASE-RELATED"/>
    <property type="match status" value="1"/>
</dbReference>
<proteinExistence type="inferred from homology"/>
<evidence type="ECO:0000259" key="2">
    <source>
        <dbReference type="Pfam" id="PF04083"/>
    </source>
</evidence>
<evidence type="ECO:0000313" key="3">
    <source>
        <dbReference type="EMBL" id="CAH0667733.1"/>
    </source>
</evidence>
<dbReference type="PIRSF" id="PIRSF000862">
    <property type="entry name" value="Steryl_ester_lip"/>
    <property type="match status" value="1"/>
</dbReference>
<dbReference type="Gene3D" id="3.40.50.1820">
    <property type="entry name" value="alpha/beta hydrolase"/>
    <property type="match status" value="1"/>
</dbReference>
<evidence type="ECO:0000256" key="1">
    <source>
        <dbReference type="ARBA" id="ARBA00010701"/>
    </source>
</evidence>
<protein>
    <recommendedName>
        <fullName evidence="2">Partial AB-hydrolase lipase domain-containing protein</fullName>
    </recommendedName>
</protein>
<sequence length="459" mass="51416">MKRSNHFKLLLSQSCVTGLRNITKDVVAHPLYTVPFGIASKMLRLLLLSVLVGVTVAGRSPNADHIERNYGASEYPFDVLEDAKLDVPGLVTKYGYPIESHEVITSDGYILTMHRIPHGRDANNAPGVRPVVFLMHGLLSSSADFLVLGPGSALGYYLAEEGYDVWLGNARGNFYSRRHNRLNPNSRINQNFWKFSWDEIGNHDLPAFIDYILATTGQSQLHYIGHSQGGTAFLVLNSLRPEYNRKFVSFQGLAPASFFTNNDQPTINSLAPHENVLEPAAFALGMGEVFGTRDFVTWLTNNHCGEGSILQTFCNSMVISGRSDHYNETMQPIFSGHAPAGASIRQFAHYGQTIKFDAFRRFNHNRVTNFALYRSWSPPHYDLSRVTVPSYIHFSAADTLVVPKDAQILCSKLANTVGCSLVESPSFDHYDYIWGNGVKALLYEKVLRQMREAEQMHYL</sequence>
<dbReference type="InterPro" id="IPR006693">
    <property type="entry name" value="AB_hydrolase_lipase"/>
</dbReference>
<gene>
    <name evidence="3" type="ORF">CHILSU_LOCUS1177</name>
</gene>
<dbReference type="Pfam" id="PF04083">
    <property type="entry name" value="Abhydro_lipase"/>
    <property type="match status" value="1"/>
</dbReference>
<dbReference type="EMBL" id="OU963903">
    <property type="protein sequence ID" value="CAH0667733.1"/>
    <property type="molecule type" value="Genomic_DNA"/>
</dbReference>
<accession>A0ABN8EEK9</accession>
<dbReference type="Proteomes" id="UP001153292">
    <property type="component" value="Chromosome 10"/>
</dbReference>
<dbReference type="InterPro" id="IPR029058">
    <property type="entry name" value="AB_hydrolase_fold"/>
</dbReference>
<organism evidence="3 4">
    <name type="scientific">Chilo suppressalis</name>
    <name type="common">Asiatic rice borer moth</name>
    <dbReference type="NCBI Taxonomy" id="168631"/>
    <lineage>
        <taxon>Eukaryota</taxon>
        <taxon>Metazoa</taxon>
        <taxon>Ecdysozoa</taxon>
        <taxon>Arthropoda</taxon>
        <taxon>Hexapoda</taxon>
        <taxon>Insecta</taxon>
        <taxon>Pterygota</taxon>
        <taxon>Neoptera</taxon>
        <taxon>Endopterygota</taxon>
        <taxon>Lepidoptera</taxon>
        <taxon>Glossata</taxon>
        <taxon>Ditrysia</taxon>
        <taxon>Pyraloidea</taxon>
        <taxon>Crambidae</taxon>
        <taxon>Crambinae</taxon>
        <taxon>Chilo</taxon>
    </lineage>
</organism>
<keyword evidence="4" id="KW-1185">Reference proteome</keyword>
<dbReference type="SUPFAM" id="SSF53474">
    <property type="entry name" value="alpha/beta-Hydrolases"/>
    <property type="match status" value="1"/>
</dbReference>
<feature type="domain" description="Partial AB-hydrolase lipase" evidence="2">
    <location>
        <begin position="90"/>
        <end position="147"/>
    </location>
</feature>
<reference evidence="3" key="1">
    <citation type="submission" date="2021-12" db="EMBL/GenBank/DDBJ databases">
        <authorList>
            <person name="King R."/>
        </authorList>
    </citation>
    <scope>NUCLEOTIDE SEQUENCE</scope>
</reference>